<organism evidence="1 2">
    <name type="scientific">Mycena venus</name>
    <dbReference type="NCBI Taxonomy" id="2733690"/>
    <lineage>
        <taxon>Eukaryota</taxon>
        <taxon>Fungi</taxon>
        <taxon>Dikarya</taxon>
        <taxon>Basidiomycota</taxon>
        <taxon>Agaricomycotina</taxon>
        <taxon>Agaricomycetes</taxon>
        <taxon>Agaricomycetidae</taxon>
        <taxon>Agaricales</taxon>
        <taxon>Marasmiineae</taxon>
        <taxon>Mycenaceae</taxon>
        <taxon>Mycena</taxon>
    </lineage>
</organism>
<accession>A0A8H6X830</accession>
<keyword evidence="2" id="KW-1185">Reference proteome</keyword>
<reference evidence="1" key="1">
    <citation type="submission" date="2020-05" db="EMBL/GenBank/DDBJ databases">
        <title>Mycena genomes resolve the evolution of fungal bioluminescence.</title>
        <authorList>
            <person name="Tsai I.J."/>
        </authorList>
    </citation>
    <scope>NUCLEOTIDE SEQUENCE</scope>
    <source>
        <strain evidence="1">CCC161011</strain>
    </source>
</reference>
<dbReference type="OrthoDB" id="5967843at2759"/>
<dbReference type="Proteomes" id="UP000620124">
    <property type="component" value="Unassembled WGS sequence"/>
</dbReference>
<protein>
    <submittedName>
        <fullName evidence="1">Vegetative incompatibility protein HET-E-1</fullName>
    </submittedName>
</protein>
<evidence type="ECO:0000313" key="2">
    <source>
        <dbReference type="Proteomes" id="UP000620124"/>
    </source>
</evidence>
<name>A0A8H6X830_9AGAR</name>
<dbReference type="EMBL" id="JACAZI010000024">
    <property type="protein sequence ID" value="KAF7335719.1"/>
    <property type="molecule type" value="Genomic_DNA"/>
</dbReference>
<proteinExistence type="predicted"/>
<comment type="caution">
    <text evidence="1">The sequence shown here is derived from an EMBL/GenBank/DDBJ whole genome shotgun (WGS) entry which is preliminary data.</text>
</comment>
<gene>
    <name evidence="1" type="ORF">MVEN_02227400</name>
</gene>
<sequence>MFSPRAPNPAALLRILGPLVVLYSPLPLKELEMLIGLPPGDISTTLRDMHALVDVPDPRTSSPLQRVRIPQPSTTEFLVDIHRSLPFWIEPGKYHAEIVRGCIRYIGEFMDNTEHLDLRFLPPELLDDLREPRFMYSRVSSEVRAVVAWLKSIPNTPRDVVQMWQSWQAQLDPPTAYYVP</sequence>
<evidence type="ECO:0000313" key="1">
    <source>
        <dbReference type="EMBL" id="KAF7335719.1"/>
    </source>
</evidence>
<dbReference type="AlphaFoldDB" id="A0A8H6X830"/>